<comment type="caution">
    <text evidence="5">The sequence shown here is derived from an EMBL/GenBank/DDBJ whole genome shotgun (WGS) entry which is preliminary data.</text>
</comment>
<keyword evidence="2" id="KW-0805">Transcription regulation</keyword>
<evidence type="ECO:0000259" key="4">
    <source>
        <dbReference type="PROSITE" id="PS51000"/>
    </source>
</evidence>
<dbReference type="PANTHER" id="PTHR30363">
    <property type="entry name" value="HTH-TYPE TRANSCRIPTIONAL REGULATOR SRLR-RELATED"/>
    <property type="match status" value="1"/>
</dbReference>
<evidence type="ECO:0000256" key="3">
    <source>
        <dbReference type="ARBA" id="ARBA00023163"/>
    </source>
</evidence>
<dbReference type="InterPro" id="IPR011991">
    <property type="entry name" value="ArsR-like_HTH"/>
</dbReference>
<proteinExistence type="predicted"/>
<dbReference type="InterPro" id="IPR037171">
    <property type="entry name" value="NagB/RpiA_transferase-like"/>
</dbReference>
<keyword evidence="6" id="KW-1185">Reference proteome</keyword>
<dbReference type="SUPFAM" id="SSF46785">
    <property type="entry name" value="Winged helix' DNA-binding domain"/>
    <property type="match status" value="1"/>
</dbReference>
<dbReference type="Pfam" id="PF08220">
    <property type="entry name" value="HTH_DeoR"/>
    <property type="match status" value="1"/>
</dbReference>
<dbReference type="InterPro" id="IPR036388">
    <property type="entry name" value="WH-like_DNA-bd_sf"/>
</dbReference>
<evidence type="ECO:0000256" key="1">
    <source>
        <dbReference type="ARBA" id="ARBA00022491"/>
    </source>
</evidence>
<dbReference type="InterPro" id="IPR001034">
    <property type="entry name" value="DeoR_HTH"/>
</dbReference>
<sequence>MSAPLLKDSKHLSQGARLAEILQLMEEKVFWTVSELAERFQVSEETIRRDARQLERSGVVQKVHGGLSSTNNLIEAPYRIRLRENAESKQKIAQKAAGLVTEGMTLLLDSGTTCHWLARALAPVRNLTIVTNSVEIAHEVLGNPGQRLLLAGGQVNPVHNAAFGPEAKSFCRRFAPDLTVLSMGAVDADRGFLDFDADEASFKQSLLEQARRIVVLADHTKFAKSGFIQVASFRDVQDLVTDLPPPGGVSRVAAQWDTRLHVADPT</sequence>
<dbReference type="GO" id="GO:0003700">
    <property type="term" value="F:DNA-binding transcription factor activity"/>
    <property type="evidence" value="ECO:0007669"/>
    <property type="project" value="InterPro"/>
</dbReference>
<dbReference type="InterPro" id="IPR014036">
    <property type="entry name" value="DeoR-like_C"/>
</dbReference>
<dbReference type="SMART" id="SM01134">
    <property type="entry name" value="DeoRC"/>
    <property type="match status" value="1"/>
</dbReference>
<dbReference type="EMBL" id="UXHF01000095">
    <property type="protein sequence ID" value="VDC51986.1"/>
    <property type="molecule type" value="Genomic_DNA"/>
</dbReference>
<dbReference type="CDD" id="cd00090">
    <property type="entry name" value="HTH_ARSR"/>
    <property type="match status" value="1"/>
</dbReference>
<evidence type="ECO:0000313" key="5">
    <source>
        <dbReference type="EMBL" id="VDC51986.1"/>
    </source>
</evidence>
<reference evidence="5 6" key="1">
    <citation type="submission" date="2018-11" db="EMBL/GenBank/DDBJ databases">
        <authorList>
            <person name="Peiro R."/>
            <person name="Begona"/>
            <person name="Cbmso G."/>
            <person name="Lopez M."/>
            <person name="Gonzalez S."/>
            <person name="Sacristan E."/>
            <person name="Castillo E."/>
        </authorList>
    </citation>
    <scope>NUCLEOTIDE SEQUENCE [LARGE SCALE GENOMIC DNA]</scope>
    <source>
        <strain evidence="5">Brev_genome</strain>
    </source>
</reference>
<dbReference type="Gene3D" id="3.40.50.1360">
    <property type="match status" value="1"/>
</dbReference>
<dbReference type="PRINTS" id="PR00037">
    <property type="entry name" value="HTHLACR"/>
</dbReference>
<organism evidence="5 6">
    <name type="scientific">Brevundimonas mediterranea</name>
    <dbReference type="NCBI Taxonomy" id="74329"/>
    <lineage>
        <taxon>Bacteria</taxon>
        <taxon>Pseudomonadati</taxon>
        <taxon>Pseudomonadota</taxon>
        <taxon>Alphaproteobacteria</taxon>
        <taxon>Caulobacterales</taxon>
        <taxon>Caulobacteraceae</taxon>
        <taxon>Brevundimonas</taxon>
    </lineage>
</organism>
<dbReference type="PROSITE" id="PS51000">
    <property type="entry name" value="HTH_DEOR_2"/>
    <property type="match status" value="1"/>
</dbReference>
<dbReference type="InterPro" id="IPR050313">
    <property type="entry name" value="Carb_Metab_HTH_regulators"/>
</dbReference>
<protein>
    <submittedName>
        <fullName evidence="5">Glycerol-3-phosphate regulon repressor</fullName>
    </submittedName>
</protein>
<dbReference type="SUPFAM" id="SSF100950">
    <property type="entry name" value="NagB/RpiA/CoA transferase-like"/>
    <property type="match status" value="1"/>
</dbReference>
<dbReference type="AlphaFoldDB" id="A0A7Z8Y7K0"/>
<accession>A0A7Z8Y7K0</accession>
<dbReference type="InterPro" id="IPR036390">
    <property type="entry name" value="WH_DNA-bd_sf"/>
</dbReference>
<dbReference type="Pfam" id="PF00455">
    <property type="entry name" value="DeoRC"/>
    <property type="match status" value="1"/>
</dbReference>
<dbReference type="SMART" id="SM00420">
    <property type="entry name" value="HTH_DEOR"/>
    <property type="match status" value="1"/>
</dbReference>
<evidence type="ECO:0000256" key="2">
    <source>
        <dbReference type="ARBA" id="ARBA00023015"/>
    </source>
</evidence>
<feature type="domain" description="HTH deoR-type" evidence="4">
    <location>
        <begin position="14"/>
        <end position="69"/>
    </location>
</feature>
<dbReference type="RefSeq" id="WP_154726837.1">
    <property type="nucleotide sequence ID" value="NZ_UXHF01000095.1"/>
</dbReference>
<dbReference type="Proteomes" id="UP000289220">
    <property type="component" value="Unassembled WGS sequence"/>
</dbReference>
<name>A0A7Z8Y7K0_9CAUL</name>
<gene>
    <name evidence="5" type="primary">glpR</name>
    <name evidence="5" type="ORF">BREV_BREV_03100</name>
</gene>
<dbReference type="PANTHER" id="PTHR30363:SF4">
    <property type="entry name" value="GLYCEROL-3-PHOSPHATE REGULON REPRESSOR"/>
    <property type="match status" value="1"/>
</dbReference>
<keyword evidence="3" id="KW-0804">Transcription</keyword>
<dbReference type="Gene3D" id="1.10.10.10">
    <property type="entry name" value="Winged helix-like DNA-binding domain superfamily/Winged helix DNA-binding domain"/>
    <property type="match status" value="1"/>
</dbReference>
<keyword evidence="1" id="KW-0678">Repressor</keyword>
<evidence type="ECO:0000313" key="6">
    <source>
        <dbReference type="Proteomes" id="UP000289220"/>
    </source>
</evidence>